<organism evidence="1">
    <name type="scientific">marine metagenome</name>
    <dbReference type="NCBI Taxonomy" id="408172"/>
    <lineage>
        <taxon>unclassified sequences</taxon>
        <taxon>metagenomes</taxon>
        <taxon>ecological metagenomes</taxon>
    </lineage>
</organism>
<dbReference type="EMBL" id="UINC01082137">
    <property type="protein sequence ID" value="SVC26631.1"/>
    <property type="molecule type" value="Genomic_DNA"/>
</dbReference>
<sequence>APATDWEEAADAAANPEWNTEWWEAEEQARVALVAEACRRADEETVMIALTHLQNQAIEAVLEPAEMVVEAGDVDDEALIRAIAGAAAQSIYQAGLLLAAEDENDEHQIFALKYKLFELGRWPIGVVGNSFHIF</sequence>
<feature type="non-terminal residue" evidence="1">
    <location>
        <position position="1"/>
    </location>
</feature>
<name>A0A382KVF5_9ZZZZ</name>
<reference evidence="1" key="1">
    <citation type="submission" date="2018-05" db="EMBL/GenBank/DDBJ databases">
        <authorList>
            <person name="Lanie J.A."/>
            <person name="Ng W.-L."/>
            <person name="Kazmierczak K.M."/>
            <person name="Andrzejewski T.M."/>
            <person name="Davidsen T.M."/>
            <person name="Wayne K.J."/>
            <person name="Tettelin H."/>
            <person name="Glass J.I."/>
            <person name="Rusch D."/>
            <person name="Podicherti R."/>
            <person name="Tsui H.-C.T."/>
            <person name="Winkler M.E."/>
        </authorList>
    </citation>
    <scope>NUCLEOTIDE SEQUENCE</scope>
</reference>
<proteinExistence type="predicted"/>
<evidence type="ECO:0000313" key="1">
    <source>
        <dbReference type="EMBL" id="SVC26631.1"/>
    </source>
</evidence>
<dbReference type="AlphaFoldDB" id="A0A382KVF5"/>
<protein>
    <submittedName>
        <fullName evidence="1">Uncharacterized protein</fullName>
    </submittedName>
</protein>
<accession>A0A382KVF5</accession>
<gene>
    <name evidence="1" type="ORF">METZ01_LOCUS279485</name>
</gene>